<keyword evidence="3" id="KW-1185">Reference proteome</keyword>
<gene>
    <name evidence="2" type="primary">bltD</name>
    <name evidence="2" type="ORF">BBEV_3196</name>
</gene>
<keyword evidence="2" id="KW-0808">Transferase</keyword>
<dbReference type="InterPro" id="IPR000182">
    <property type="entry name" value="GNAT_dom"/>
</dbReference>
<dbReference type="Gene3D" id="3.40.630.30">
    <property type="match status" value="1"/>
</dbReference>
<protein>
    <submittedName>
        <fullName evidence="2">Spermine/spermidine acetyltransferase</fullName>
    </submittedName>
</protein>
<dbReference type="RefSeq" id="WP_069366386.1">
    <property type="nucleotide sequence ID" value="NZ_CP012502.1"/>
</dbReference>
<evidence type="ECO:0000259" key="1">
    <source>
        <dbReference type="PROSITE" id="PS51186"/>
    </source>
</evidence>
<dbReference type="Proteomes" id="UP000094463">
    <property type="component" value="Chromosome"/>
</dbReference>
<dbReference type="PROSITE" id="PS51186">
    <property type="entry name" value="GNAT"/>
    <property type="match status" value="1"/>
</dbReference>
<evidence type="ECO:0000313" key="2">
    <source>
        <dbReference type="EMBL" id="AOM84511.1"/>
    </source>
</evidence>
<dbReference type="SUPFAM" id="SSF55729">
    <property type="entry name" value="Acyl-CoA N-acyltransferases (Nat)"/>
    <property type="match status" value="1"/>
</dbReference>
<dbReference type="InterPro" id="IPR016181">
    <property type="entry name" value="Acyl_CoA_acyltransferase"/>
</dbReference>
<dbReference type="AlphaFoldDB" id="A0A1D7QZR9"/>
<name>A0A1D7QZR9_9BACI</name>
<dbReference type="EMBL" id="CP012502">
    <property type="protein sequence ID" value="AOM84511.1"/>
    <property type="molecule type" value="Genomic_DNA"/>
</dbReference>
<dbReference type="CDD" id="cd04301">
    <property type="entry name" value="NAT_SF"/>
    <property type="match status" value="1"/>
</dbReference>
<organism evidence="2 3">
    <name type="scientific">Salisediminibacterium beveridgei</name>
    <dbReference type="NCBI Taxonomy" id="632773"/>
    <lineage>
        <taxon>Bacteria</taxon>
        <taxon>Bacillati</taxon>
        <taxon>Bacillota</taxon>
        <taxon>Bacilli</taxon>
        <taxon>Bacillales</taxon>
        <taxon>Bacillaceae</taxon>
        <taxon>Salisediminibacterium</taxon>
    </lineage>
</organism>
<dbReference type="Pfam" id="PF13508">
    <property type="entry name" value="Acetyltransf_7"/>
    <property type="match status" value="1"/>
</dbReference>
<dbReference type="KEGG" id="bbev:BBEV_3196"/>
<sequence length="158" mass="18581">MSLSIRPVNADNWRAIIALEPKPEQAHLIEPNAVSMLESFFDRDLKWQCYGLYEGDVPVGFLMIGARDYIKRYIWLDRFMLDVAYQGDGRGQRFLEHIVAFISENFFVKTIKTSMKAENTHVKHLYKSVGFEATGTIDPEFDEEVWVYNVKKNRKRRR</sequence>
<evidence type="ECO:0000313" key="3">
    <source>
        <dbReference type="Proteomes" id="UP000094463"/>
    </source>
</evidence>
<dbReference type="STRING" id="632773.BBEV_3196"/>
<dbReference type="GO" id="GO:0016747">
    <property type="term" value="F:acyltransferase activity, transferring groups other than amino-acyl groups"/>
    <property type="evidence" value="ECO:0007669"/>
    <property type="project" value="InterPro"/>
</dbReference>
<feature type="domain" description="N-acetyltransferase" evidence="1">
    <location>
        <begin position="3"/>
        <end position="154"/>
    </location>
</feature>
<reference evidence="2 3" key="1">
    <citation type="submission" date="2015-08" db="EMBL/GenBank/DDBJ databases">
        <title>The complete genome sequence of Bacillus beveridgei MLTeJB.</title>
        <authorList>
            <person name="Hanson T.E."/>
            <person name="Mesa C."/>
            <person name="Basesman S.M."/>
            <person name="Oremland R.S."/>
        </authorList>
    </citation>
    <scope>NUCLEOTIDE SEQUENCE [LARGE SCALE GENOMIC DNA]</scope>
    <source>
        <strain evidence="2 3">MLTeJB</strain>
    </source>
</reference>
<accession>A0A1D7QZR9</accession>
<proteinExistence type="predicted"/>